<proteinExistence type="predicted"/>
<dbReference type="EMBL" id="CM037029">
    <property type="protein sequence ID" value="KAH7653357.1"/>
    <property type="molecule type" value="Genomic_DNA"/>
</dbReference>
<dbReference type="Proteomes" id="UP000827976">
    <property type="component" value="Chromosome 19"/>
</dbReference>
<comment type="caution">
    <text evidence="1">The sequence shown here is derived from an EMBL/GenBank/DDBJ whole genome shotgun (WGS) entry which is preliminary data.</text>
</comment>
<evidence type="ECO:0000313" key="1">
    <source>
        <dbReference type="EMBL" id="KAH7653357.1"/>
    </source>
</evidence>
<gene>
    <name evidence="1" type="ORF">IHE45_19G075900</name>
</gene>
<evidence type="ECO:0000313" key="2">
    <source>
        <dbReference type="Proteomes" id="UP000827976"/>
    </source>
</evidence>
<accession>A0ACB7TZC1</accession>
<name>A0ACB7TZC1_DIOAL</name>
<keyword evidence="2" id="KW-1185">Reference proteome</keyword>
<organism evidence="1 2">
    <name type="scientific">Dioscorea alata</name>
    <name type="common">Purple yam</name>
    <dbReference type="NCBI Taxonomy" id="55571"/>
    <lineage>
        <taxon>Eukaryota</taxon>
        <taxon>Viridiplantae</taxon>
        <taxon>Streptophyta</taxon>
        <taxon>Embryophyta</taxon>
        <taxon>Tracheophyta</taxon>
        <taxon>Spermatophyta</taxon>
        <taxon>Magnoliopsida</taxon>
        <taxon>Liliopsida</taxon>
        <taxon>Dioscoreales</taxon>
        <taxon>Dioscoreaceae</taxon>
        <taxon>Dioscorea</taxon>
    </lineage>
</organism>
<sequence>MDSILASTLEEVCIRCSAGIPLSDLWPALQASLSSAGLPLCDAVKTALWSRLLFHPALRFEASDGSFLVPSDDFLRSFDEAERLGLKIVAEEHLRENFLGIYDLKAADGELSAEKKRVLERLALARTSGLTQNDLAKEFGMKGNNIFYLVRGLECHKLITRQSTLLKMKESGIDGELGSKCTQIVHTNLIHLCRYAKHANLGSQQRIEISRPDMLANPCNLDATSLTENNASGEYLEDVHIEDFLPAMKLICDKLEGADEKVLVASDIKQVLGYRLKKGHRAWRNILNRLKDAGFVEEFLAKINGKISRRVGLSGKLALSRVADMCSRYRMNMTAELNKRTKQYRVWTSRNYQSSEAFQNKCVETTDRSEYLNPSNELSSHGQLSWITKTPDCCENDLSPTDKGPMISEMPLLCSAERDNSQVAVFDKDNQKQLNLEILDGNHFVENGITECAPNSKTDLHEKLLSTSAPAKLQTSQTYPCIASTVSGVQREQRILERLKNEKFLLTVELHKWLEGLEKDKTTSMDRKTLTRTLNKLQAEGLCKCARVIIPVVTNCNQSRKTEVILHPSIGNLSKELLDQIHKKQRTFNTMVRSRASVSSSKNEPATVLNSVKRLSSHLRRDNNAQLKSENMLANGFVPAKMIRAKLLHCFLWGYLTMQDNFDSRKYDYGLNGSVDTCQLFALDAAVKAMPLELFLQVVGSAKQFDNLVMNCKLGMRLSDLTPQEYKQLMDTNATGRLSCLIDILRRLKLLQLVPEQAEEDDKMLPHAVLTHALELKPYVEEPFPKSLSSSNSCAFDLHLKLRHEFVLTKQDTVDSYWETLEYCYATADPESAKHAFPGSTVPEVFSSRSWASVRVMTVEQRVELFKCMAHDNPQKKIPFNECIKIAKELNLTLEQVLRVSYDKRLSHLNKYQRRTKRKVQGNFEDENSSEQNARKRKQNSVDGSCGQTRSDDDARESSLSIDPGVSVDVTQTITADSVVYNSSENIEFCPGRYNDDGMVAAAKETEHNENTANCNFIGECAFSRFKPMRRKKFAWTDNTDRLLIMQYARQRAILGARSHRVDWNSISGLPALPVTCRRRMAMMRTDANVRKAMMRVCNILGERYARYLNEKHKNHDSAFPCDLDTERRISDVNLGGSVRQNMTSTTENAFVSNVKGYHWDDFEDLDVKAAIEEVLQCKKMIKMEHVKRLGSTHEKEWANVLLMDGTQIDSTMSSQPGEATQNLVEEQGKSRTAVSSSGRNKSNPHHSHGRFLKLYGSRDINLKSQVCKSLSVSNAVELLKMVFLNTSAAPEVQASLSETLRLYSESDIFVAFDYLKMKNYMAIGHGNQPFVLSQKFWHNASSSPFPVDSGKRAAKFLSWLDEEEKDLFQDGAFLSPHIQCGECLQLFALVSSGRLSVAPCLPNEGIGEPEEINSTKSSIPIEDIGRHADQRNLKRKRENGKLGTGEVVKKPKPLYTKDKDFCNRREKGFPGIKVALNHGTIFSIDPVQSLKCNGALDCSLPCNAKSQIGPSPIEDAVSSPPLNCNSYPHHNIGSNIQLTLPSKYDLLATMTSYAMQLSLKLDGENEASKISPEVFQCVLSAISQAGEQGLSMEELAKVTGLHGKLLAELVVGTLEVYRVAFKVNAYDSVRFVDFSYRTKYYLNAFSDHSEASYLSSYVKSLVTSYEVSKHQSQENHNVIKTIENSVSLDLCDGHKIAIVDSPQKVDQLGTGFDTSEAVHDTTDIDMQLEADCAKENRVEDNDATATGGSCVSRPIVPWINGDGSVNTIVYKALSRRVLGLVMQNPGIIEDDIISRMDVLNPQTCRQLLELMILDNHIIPRMMHQTINTGPPPILQSLMGSNFRAPESVFQKHLFANPLSATLL</sequence>
<protein>
    <submittedName>
        <fullName evidence="1">General transcription factor 3C polypeptide 1 protein</fullName>
    </submittedName>
</protein>
<reference evidence="2" key="1">
    <citation type="journal article" date="2022" name="Nat. Commun.">
        <title>Chromosome evolution and the genetic basis of agronomically important traits in greater yam.</title>
        <authorList>
            <person name="Bredeson J.V."/>
            <person name="Lyons J.B."/>
            <person name="Oniyinde I.O."/>
            <person name="Okereke N.R."/>
            <person name="Kolade O."/>
            <person name="Nnabue I."/>
            <person name="Nwadili C.O."/>
            <person name="Hribova E."/>
            <person name="Parker M."/>
            <person name="Nwogha J."/>
            <person name="Shu S."/>
            <person name="Carlson J."/>
            <person name="Kariba R."/>
            <person name="Muthemba S."/>
            <person name="Knop K."/>
            <person name="Barton G.J."/>
            <person name="Sherwood A.V."/>
            <person name="Lopez-Montes A."/>
            <person name="Asiedu R."/>
            <person name="Jamnadass R."/>
            <person name="Muchugi A."/>
            <person name="Goodstein D."/>
            <person name="Egesi C.N."/>
            <person name="Featherston J."/>
            <person name="Asfaw A."/>
            <person name="Simpson G.G."/>
            <person name="Dolezel J."/>
            <person name="Hendre P.S."/>
            <person name="Van Deynze A."/>
            <person name="Kumar P.L."/>
            <person name="Obidiegwu J.E."/>
            <person name="Bhattacharjee R."/>
            <person name="Rokhsar D.S."/>
        </authorList>
    </citation>
    <scope>NUCLEOTIDE SEQUENCE [LARGE SCALE GENOMIC DNA]</scope>
    <source>
        <strain evidence="2">cv. TDa95/00328</strain>
    </source>
</reference>